<dbReference type="Proteomes" id="UP001055879">
    <property type="component" value="Linkage Group LG09"/>
</dbReference>
<evidence type="ECO:0000313" key="1">
    <source>
        <dbReference type="EMBL" id="KAI3701712.1"/>
    </source>
</evidence>
<comment type="caution">
    <text evidence="1">The sequence shown here is derived from an EMBL/GenBank/DDBJ whole genome shotgun (WGS) entry which is preliminary data.</text>
</comment>
<evidence type="ECO:0000313" key="2">
    <source>
        <dbReference type="Proteomes" id="UP001055879"/>
    </source>
</evidence>
<keyword evidence="2" id="KW-1185">Reference proteome</keyword>
<organism evidence="1 2">
    <name type="scientific">Arctium lappa</name>
    <name type="common">Greater burdock</name>
    <name type="synonym">Lappa major</name>
    <dbReference type="NCBI Taxonomy" id="4217"/>
    <lineage>
        <taxon>Eukaryota</taxon>
        <taxon>Viridiplantae</taxon>
        <taxon>Streptophyta</taxon>
        <taxon>Embryophyta</taxon>
        <taxon>Tracheophyta</taxon>
        <taxon>Spermatophyta</taxon>
        <taxon>Magnoliopsida</taxon>
        <taxon>eudicotyledons</taxon>
        <taxon>Gunneridae</taxon>
        <taxon>Pentapetalae</taxon>
        <taxon>asterids</taxon>
        <taxon>campanulids</taxon>
        <taxon>Asterales</taxon>
        <taxon>Asteraceae</taxon>
        <taxon>Carduoideae</taxon>
        <taxon>Cardueae</taxon>
        <taxon>Arctiinae</taxon>
        <taxon>Arctium</taxon>
    </lineage>
</organism>
<accession>A0ACB8ZVZ1</accession>
<gene>
    <name evidence="1" type="ORF">L6452_26986</name>
</gene>
<dbReference type="EMBL" id="CM042055">
    <property type="protein sequence ID" value="KAI3701712.1"/>
    <property type="molecule type" value="Genomic_DNA"/>
</dbReference>
<reference evidence="1 2" key="2">
    <citation type="journal article" date="2022" name="Mol. Ecol. Resour.">
        <title>The genomes of chicory, endive, great burdock and yacon provide insights into Asteraceae paleo-polyploidization history and plant inulin production.</title>
        <authorList>
            <person name="Fan W."/>
            <person name="Wang S."/>
            <person name="Wang H."/>
            <person name="Wang A."/>
            <person name="Jiang F."/>
            <person name="Liu H."/>
            <person name="Zhao H."/>
            <person name="Xu D."/>
            <person name="Zhang Y."/>
        </authorList>
    </citation>
    <scope>NUCLEOTIDE SEQUENCE [LARGE SCALE GENOMIC DNA]</scope>
    <source>
        <strain evidence="2">cv. Niubang</strain>
    </source>
</reference>
<protein>
    <submittedName>
        <fullName evidence="1">Uncharacterized protein</fullName>
    </submittedName>
</protein>
<proteinExistence type="predicted"/>
<name>A0ACB8ZVZ1_ARCLA</name>
<reference evidence="2" key="1">
    <citation type="journal article" date="2022" name="Mol. Ecol. Resour.">
        <title>The genomes of chicory, endive, great burdock and yacon provide insights into Asteraceae palaeo-polyploidization history and plant inulin production.</title>
        <authorList>
            <person name="Fan W."/>
            <person name="Wang S."/>
            <person name="Wang H."/>
            <person name="Wang A."/>
            <person name="Jiang F."/>
            <person name="Liu H."/>
            <person name="Zhao H."/>
            <person name="Xu D."/>
            <person name="Zhang Y."/>
        </authorList>
    </citation>
    <scope>NUCLEOTIDE SEQUENCE [LARGE SCALE GENOMIC DNA]</scope>
    <source>
        <strain evidence="2">cv. Niubang</strain>
    </source>
</reference>
<sequence>MGTFESFRKAFGALKDSTKVGLAKVNSEFKDLDIAIVKATNHVECLPKERHVRKIFSATCALAPRADVAYCIHALSRRLSKTRSWIVAIKTLIVFHRTLREGDPSFKEELLNYMHRSQVFQISNFKDDSSPLAWDCSAWVRTYAMFLEERLECFRMLKYDIESEHLTKYSPGVGQAYSRTRLMNGEELLEQLPTMQQLLHRLIGCQPEGAAYYNYLVQYALALVLKESFKIYCAINDGIINLVDLFFDMPKPDAVKALNIYKKAGKQAEYLAEFYDFCRHLDLARSFQFPTLKQPPPSFLTTMEEYIREAPSVAPVLTNRLEYEDIGDDQQAVDDDSPGSEENNEQVEDKEAVQVKPDPEIKKDEHVPSVVVATNDNDLLGLREINEKAAELDESNAMALAIVENGSHPQSSSIDWDEIKNTPGWELALVENNISTSNNTSHAQTGGGFDKFLLNSLYEDDAARRQIQLQNAGYNTSYRYDLQYNPFDQRPQPPPPLQLQDPFMMSNGVSPSMNVQMAMMQQQQMTMNQQQPYQNQYQQLYQQHNMLVPYNNRYAMSSSNPFADVYEYPQSSTQSHGNHGLI</sequence>